<dbReference type="SUPFAM" id="SSF49785">
    <property type="entry name" value="Galactose-binding domain-like"/>
    <property type="match status" value="1"/>
</dbReference>
<dbReference type="STRING" id="946333.A4W93_06505"/>
<accession>A0A1W6L5Q0</accession>
<evidence type="ECO:0000313" key="2">
    <source>
        <dbReference type="EMBL" id="ARN19593.1"/>
    </source>
</evidence>
<evidence type="ECO:0000256" key="1">
    <source>
        <dbReference type="ARBA" id="ARBA00022801"/>
    </source>
</evidence>
<dbReference type="KEGG" id="rgu:A4W93_06505"/>
<dbReference type="Pfam" id="PF02129">
    <property type="entry name" value="Peptidase_S15"/>
    <property type="match status" value="1"/>
</dbReference>
<dbReference type="InterPro" id="IPR008979">
    <property type="entry name" value="Galactose-bd-like_sf"/>
</dbReference>
<dbReference type="AlphaFoldDB" id="A0A1W6L5Q0"/>
<dbReference type="OrthoDB" id="9806163at2"/>
<dbReference type="InterPro" id="IPR029058">
    <property type="entry name" value="AB_hydrolase_fold"/>
</dbReference>
<keyword evidence="1" id="KW-0378">Hydrolase</keyword>
<dbReference type="Gene3D" id="3.40.50.1820">
    <property type="entry name" value="alpha/beta hydrolase"/>
    <property type="match status" value="1"/>
</dbReference>
<dbReference type="SMART" id="SM00939">
    <property type="entry name" value="PepX_C"/>
    <property type="match status" value="1"/>
</dbReference>
<dbReference type="InterPro" id="IPR005674">
    <property type="entry name" value="CocE/Ser_esterase"/>
</dbReference>
<evidence type="ECO:0000313" key="3">
    <source>
        <dbReference type="Proteomes" id="UP000193427"/>
    </source>
</evidence>
<dbReference type="Gene3D" id="2.60.120.260">
    <property type="entry name" value="Galactose-binding domain-like"/>
    <property type="match status" value="1"/>
</dbReference>
<dbReference type="NCBIfam" id="TIGR00976">
    <property type="entry name" value="CocE_NonD"/>
    <property type="match status" value="1"/>
</dbReference>
<dbReference type="InterPro" id="IPR013736">
    <property type="entry name" value="Xaa-Pro_dipept_C"/>
</dbReference>
<keyword evidence="3" id="KW-1185">Reference proteome</keyword>
<dbReference type="EMBL" id="CP015118">
    <property type="protein sequence ID" value="ARN19593.1"/>
    <property type="molecule type" value="Genomic_DNA"/>
</dbReference>
<dbReference type="Gene3D" id="1.10.3020.10">
    <property type="entry name" value="alpha-amino acid ester hydrolase ( Helical cap domain)"/>
    <property type="match status" value="1"/>
</dbReference>
<dbReference type="InterPro" id="IPR000383">
    <property type="entry name" value="Xaa-Pro-like_dom"/>
</dbReference>
<dbReference type="GO" id="GO:0008239">
    <property type="term" value="F:dipeptidyl-peptidase activity"/>
    <property type="evidence" value="ECO:0007669"/>
    <property type="project" value="InterPro"/>
</dbReference>
<dbReference type="Pfam" id="PF08530">
    <property type="entry name" value="PepX_C"/>
    <property type="match status" value="1"/>
</dbReference>
<dbReference type="Proteomes" id="UP000193427">
    <property type="component" value="Chromosome"/>
</dbReference>
<reference evidence="2 3" key="1">
    <citation type="submission" date="2016-04" db="EMBL/GenBank/DDBJ databases">
        <title>Complete genome sequence of natural rubber-degrading, novel Gram-negative bacterium, Rhizobacter gummiphilus strain NS21.</title>
        <authorList>
            <person name="Tabata M."/>
            <person name="Kasai D."/>
            <person name="Fukuda M."/>
        </authorList>
    </citation>
    <scope>NUCLEOTIDE SEQUENCE [LARGE SCALE GENOMIC DNA]</scope>
    <source>
        <strain evidence="2 3">NS21</strain>
    </source>
</reference>
<gene>
    <name evidence="2" type="ORF">A4W93_06505</name>
</gene>
<organism evidence="2 3">
    <name type="scientific">Piscinibacter gummiphilus</name>
    <dbReference type="NCBI Taxonomy" id="946333"/>
    <lineage>
        <taxon>Bacteria</taxon>
        <taxon>Pseudomonadati</taxon>
        <taxon>Pseudomonadota</taxon>
        <taxon>Betaproteobacteria</taxon>
        <taxon>Burkholderiales</taxon>
        <taxon>Sphaerotilaceae</taxon>
        <taxon>Piscinibacter</taxon>
    </lineage>
</organism>
<proteinExistence type="predicted"/>
<dbReference type="SUPFAM" id="SSF53474">
    <property type="entry name" value="alpha/beta-Hydrolases"/>
    <property type="match status" value="1"/>
</dbReference>
<protein>
    <submittedName>
        <fullName evidence="2">Uncharacterized protein</fullName>
    </submittedName>
</protein>
<sequence length="574" mass="63453">MSLLVASALALAGLSSFREWTATKMLTDPIVRERLASVPTRTEPADVEKLMVRMRDGVELSTQVFLPKGQGPWPVIVVRDPYSFSHYLSCKVFVRYGYGCVYQEVRGRGPSQGTWYPFIDERKDGLDLLAWVLKQPWQNGRIALQGGSYVGAVQWAVAGDLPPEVKTFVPTVAHGDVYELAYRNGMFNEGIAGVWLHSQGRSLLGTVTAGSKWAKNVAGKFPAQGVDAGEFPLGWAAYQDWIRHPDKDDAYWQSPEYVALREAHRKVQVPVMMIGYANDFFLPGMLRTYEELPTRDKSVLIVGPGNHGGQADPEVQGSYTQDYADTLAWFDHHLRGEPLPERLRPGVNVFVHGANTWRHAERWPAPKAPLLLNLDQLAGAQPCDGGSLSDDTPAAGQTVSYVYDPRHPVPTRGGAFVLLSDSVEAQRNDLCEREDVLSFASASFDAETLLDGPIRIRLRVSSDAPDTSFTVKLSEHFADGRVYNIRDDISSLSMRNGAQHRVAYVPGEPVEVTFDLTPILWQMKKGSRLRLDVSSSSAPAFFPHPNRSGLWSEVADPVVARQVLLGGTVELPVK</sequence>
<dbReference type="RefSeq" id="WP_085749855.1">
    <property type="nucleotide sequence ID" value="NZ_BSPR01000003.1"/>
</dbReference>
<name>A0A1W6L5Q0_9BURK</name>